<feature type="compositionally biased region" description="Basic residues" evidence="1">
    <location>
        <begin position="20"/>
        <end position="32"/>
    </location>
</feature>
<name>A0A5B7GAE8_PORTR</name>
<reference evidence="2 3" key="1">
    <citation type="submission" date="2019-05" db="EMBL/GenBank/DDBJ databases">
        <title>Another draft genome of Portunus trituberculatus and its Hox gene families provides insights of decapod evolution.</title>
        <authorList>
            <person name="Jeong J.-H."/>
            <person name="Song I."/>
            <person name="Kim S."/>
            <person name="Choi T."/>
            <person name="Kim D."/>
            <person name="Ryu S."/>
            <person name="Kim W."/>
        </authorList>
    </citation>
    <scope>NUCLEOTIDE SEQUENCE [LARGE SCALE GENOMIC DNA]</scope>
    <source>
        <tissue evidence="2">Muscle</tissue>
    </source>
</reference>
<evidence type="ECO:0000313" key="3">
    <source>
        <dbReference type="Proteomes" id="UP000324222"/>
    </source>
</evidence>
<evidence type="ECO:0000256" key="1">
    <source>
        <dbReference type="SAM" id="MobiDB-lite"/>
    </source>
</evidence>
<gene>
    <name evidence="2" type="ORF">E2C01_048383</name>
</gene>
<feature type="region of interest" description="Disordered" evidence="1">
    <location>
        <begin position="1"/>
        <end position="59"/>
    </location>
</feature>
<keyword evidence="3" id="KW-1185">Reference proteome</keyword>
<feature type="compositionally biased region" description="Basic and acidic residues" evidence="1">
    <location>
        <begin position="1"/>
        <end position="19"/>
    </location>
</feature>
<organism evidence="2 3">
    <name type="scientific">Portunus trituberculatus</name>
    <name type="common">Swimming crab</name>
    <name type="synonym">Neptunus trituberculatus</name>
    <dbReference type="NCBI Taxonomy" id="210409"/>
    <lineage>
        <taxon>Eukaryota</taxon>
        <taxon>Metazoa</taxon>
        <taxon>Ecdysozoa</taxon>
        <taxon>Arthropoda</taxon>
        <taxon>Crustacea</taxon>
        <taxon>Multicrustacea</taxon>
        <taxon>Malacostraca</taxon>
        <taxon>Eumalacostraca</taxon>
        <taxon>Eucarida</taxon>
        <taxon>Decapoda</taxon>
        <taxon>Pleocyemata</taxon>
        <taxon>Brachyura</taxon>
        <taxon>Eubrachyura</taxon>
        <taxon>Portunoidea</taxon>
        <taxon>Portunidae</taxon>
        <taxon>Portuninae</taxon>
        <taxon>Portunus</taxon>
    </lineage>
</organism>
<dbReference type="AlphaFoldDB" id="A0A5B7GAE8"/>
<dbReference type="EMBL" id="VSRR010012375">
    <property type="protein sequence ID" value="MPC54466.1"/>
    <property type="molecule type" value="Genomic_DNA"/>
</dbReference>
<protein>
    <submittedName>
        <fullName evidence="2">Uncharacterized protein</fullName>
    </submittedName>
</protein>
<comment type="caution">
    <text evidence="2">The sequence shown here is derived from an EMBL/GenBank/DDBJ whole genome shotgun (WGS) entry which is preliminary data.</text>
</comment>
<sequence>MLEELGKEARMGEAREGRQYGKKRQVILKKARKEGVRQEANLPGGGKKEEEDAGKEGGM</sequence>
<dbReference type="Proteomes" id="UP000324222">
    <property type="component" value="Unassembled WGS sequence"/>
</dbReference>
<evidence type="ECO:0000313" key="2">
    <source>
        <dbReference type="EMBL" id="MPC54466.1"/>
    </source>
</evidence>
<proteinExistence type="predicted"/>
<accession>A0A5B7GAE8</accession>
<feature type="compositionally biased region" description="Basic and acidic residues" evidence="1">
    <location>
        <begin position="46"/>
        <end position="59"/>
    </location>
</feature>